<evidence type="ECO:0000256" key="5">
    <source>
        <dbReference type="ARBA" id="ARBA00023163"/>
    </source>
</evidence>
<feature type="compositionally biased region" description="Low complexity" evidence="7">
    <location>
        <begin position="380"/>
        <end position="395"/>
    </location>
</feature>
<sequence>MCILHISYIKNKVIIYSGIPVYWVRRNILKNPGNVSDDDLVMATNNAPKHDFAPAWLKIPSHEAPKQSGSKPFDSDKSNSRPRSHKDDSFFNKRHPLAGGKYRHHSVEDDYYSGYPPYGPYGYYNGYGMPYNSQPSIYRSPSREGKYPPNMRFNQINGAPYPPGYYDLYSFDYYHGDHSYYANYPNSRVNTKRGNYERDGRTNSKDKEDKSKGKDDDKDKPPFQDEFPSLNGEEKSETSTNGKLTNGSSVWEHPPHGKGSSSKLSDNRQTANIYKTLVPNKQSAVNRKPGKEGLRLNGGLQKEPFSSVKTNSKEAPTSPIEILNTRFVTQPRNLGNKKSEFLRALRKENSGSDRQESSQSKDGWPIKNDHTDQLTNGVESLAMDDSSNMLSSSLEAEQRLLKEMGWNETDQEDYEITEADKKMFQDLYSKQQNRNTRVNKTFSPKHIPVYQPNAQELNDTLSSSDSDSDGQ</sequence>
<reference evidence="8" key="1">
    <citation type="submission" date="2021-03" db="EMBL/GenBank/DDBJ databases">
        <authorList>
            <person name="Bekaert M."/>
        </authorList>
    </citation>
    <scope>NUCLEOTIDE SEQUENCE</scope>
</reference>
<name>A0A8S3RQH1_MYTED</name>
<feature type="compositionally biased region" description="Polar residues" evidence="7">
    <location>
        <begin position="452"/>
        <end position="461"/>
    </location>
</feature>
<feature type="compositionally biased region" description="Polar residues" evidence="7">
    <location>
        <begin position="238"/>
        <end position="249"/>
    </location>
</feature>
<gene>
    <name evidence="8" type="ORF">MEDL_24786</name>
</gene>
<dbReference type="Proteomes" id="UP000683360">
    <property type="component" value="Unassembled WGS sequence"/>
</dbReference>
<feature type="compositionally biased region" description="Polar residues" evidence="7">
    <location>
        <begin position="431"/>
        <end position="442"/>
    </location>
</feature>
<dbReference type="PANTHER" id="PTHR14339">
    <property type="entry name" value="VASCULIN"/>
    <property type="match status" value="1"/>
</dbReference>
<keyword evidence="5" id="KW-0804">Transcription</keyword>
<evidence type="ECO:0000256" key="1">
    <source>
        <dbReference type="ARBA" id="ARBA00004123"/>
    </source>
</evidence>
<keyword evidence="6" id="KW-0539">Nucleus</keyword>
<organism evidence="8 9">
    <name type="scientific">Mytilus edulis</name>
    <name type="common">Blue mussel</name>
    <dbReference type="NCBI Taxonomy" id="6550"/>
    <lineage>
        <taxon>Eukaryota</taxon>
        <taxon>Metazoa</taxon>
        <taxon>Spiralia</taxon>
        <taxon>Lophotrochozoa</taxon>
        <taxon>Mollusca</taxon>
        <taxon>Bivalvia</taxon>
        <taxon>Autobranchia</taxon>
        <taxon>Pteriomorphia</taxon>
        <taxon>Mytilida</taxon>
        <taxon>Mytiloidea</taxon>
        <taxon>Mytilidae</taxon>
        <taxon>Mytilinae</taxon>
        <taxon>Mytilus</taxon>
    </lineage>
</organism>
<feature type="compositionally biased region" description="Basic and acidic residues" evidence="7">
    <location>
        <begin position="73"/>
        <end position="91"/>
    </location>
</feature>
<keyword evidence="4" id="KW-0238">DNA-binding</keyword>
<evidence type="ECO:0000256" key="2">
    <source>
        <dbReference type="ARBA" id="ARBA00010099"/>
    </source>
</evidence>
<dbReference type="GO" id="GO:0003723">
    <property type="term" value="F:RNA binding"/>
    <property type="evidence" value="ECO:0007669"/>
    <property type="project" value="InterPro"/>
</dbReference>
<dbReference type="GO" id="GO:0003677">
    <property type="term" value="F:DNA binding"/>
    <property type="evidence" value="ECO:0007669"/>
    <property type="project" value="UniProtKB-KW"/>
</dbReference>
<feature type="region of interest" description="Disordered" evidence="7">
    <location>
        <begin position="62"/>
        <end position="96"/>
    </location>
</feature>
<dbReference type="GO" id="GO:0006351">
    <property type="term" value="P:DNA-templated transcription"/>
    <property type="evidence" value="ECO:0007669"/>
    <property type="project" value="InterPro"/>
</dbReference>
<feature type="compositionally biased region" description="Basic and acidic residues" evidence="7">
    <location>
        <begin position="337"/>
        <end position="356"/>
    </location>
</feature>
<comment type="subcellular location">
    <subcellularLocation>
        <location evidence="1">Nucleus</location>
    </subcellularLocation>
</comment>
<feature type="compositionally biased region" description="Polar residues" evidence="7">
    <location>
        <begin position="184"/>
        <end position="193"/>
    </location>
</feature>
<proteinExistence type="inferred from homology"/>
<evidence type="ECO:0000256" key="7">
    <source>
        <dbReference type="SAM" id="MobiDB-lite"/>
    </source>
</evidence>
<protein>
    <recommendedName>
        <fullName evidence="10">Vasculin</fullName>
    </recommendedName>
</protein>
<evidence type="ECO:0000313" key="8">
    <source>
        <dbReference type="EMBL" id="CAG2210798.1"/>
    </source>
</evidence>
<dbReference type="GO" id="GO:0005634">
    <property type="term" value="C:nucleus"/>
    <property type="evidence" value="ECO:0007669"/>
    <property type="project" value="UniProtKB-SubCell"/>
</dbReference>
<feature type="compositionally biased region" description="Basic and acidic residues" evidence="7">
    <location>
        <begin position="194"/>
        <end position="223"/>
    </location>
</feature>
<dbReference type="InterPro" id="IPR028128">
    <property type="entry name" value="Vasculin_fam"/>
</dbReference>
<comment type="caution">
    <text evidence="8">The sequence shown here is derived from an EMBL/GenBank/DDBJ whole genome shotgun (WGS) entry which is preliminary data.</text>
</comment>
<dbReference type="GO" id="GO:0045893">
    <property type="term" value="P:positive regulation of DNA-templated transcription"/>
    <property type="evidence" value="ECO:0007669"/>
    <property type="project" value="InterPro"/>
</dbReference>
<feature type="region of interest" description="Disordered" evidence="7">
    <location>
        <begin position="431"/>
        <end position="471"/>
    </location>
</feature>
<dbReference type="OrthoDB" id="8741226at2759"/>
<comment type="similarity">
    <text evidence="2">Belongs to the vasculin family.</text>
</comment>
<accession>A0A8S3RQH1</accession>
<keyword evidence="9" id="KW-1185">Reference proteome</keyword>
<dbReference type="AlphaFoldDB" id="A0A8S3RQH1"/>
<evidence type="ECO:0000256" key="6">
    <source>
        <dbReference type="ARBA" id="ARBA00023242"/>
    </source>
</evidence>
<feature type="region of interest" description="Disordered" evidence="7">
    <location>
        <begin position="182"/>
        <end position="396"/>
    </location>
</feature>
<feature type="compositionally biased region" description="Polar residues" evidence="7">
    <location>
        <begin position="259"/>
        <end position="285"/>
    </location>
</feature>
<dbReference type="Pfam" id="PF15337">
    <property type="entry name" value="Vasculin"/>
    <property type="match status" value="1"/>
</dbReference>
<dbReference type="EMBL" id="CAJPWZ010001244">
    <property type="protein sequence ID" value="CAG2210798.1"/>
    <property type="molecule type" value="Genomic_DNA"/>
</dbReference>
<evidence type="ECO:0000313" key="9">
    <source>
        <dbReference type="Proteomes" id="UP000683360"/>
    </source>
</evidence>
<evidence type="ECO:0008006" key="10">
    <source>
        <dbReference type="Google" id="ProtNLM"/>
    </source>
</evidence>
<keyword evidence="3" id="KW-0805">Transcription regulation</keyword>
<dbReference type="PANTHER" id="PTHR14339:SF10">
    <property type="entry name" value="VASCULIN-LIKE PROTEIN 1"/>
    <property type="match status" value="1"/>
</dbReference>
<evidence type="ECO:0000256" key="4">
    <source>
        <dbReference type="ARBA" id="ARBA00023125"/>
    </source>
</evidence>
<evidence type="ECO:0000256" key="3">
    <source>
        <dbReference type="ARBA" id="ARBA00023015"/>
    </source>
</evidence>